<dbReference type="SMART" id="SM00343">
    <property type="entry name" value="ZnF_C2HC"/>
    <property type="match status" value="1"/>
</dbReference>
<reference evidence="7" key="1">
    <citation type="journal article" date="2024" name="BMC Genomics">
        <title>Functional annotation of a divergent genome using sequence and structure-based similarity.</title>
        <authorList>
            <person name="Svedberg D."/>
            <person name="Winiger R.R."/>
            <person name="Berg A."/>
            <person name="Sharma H."/>
            <person name="Tellgren-Roth C."/>
            <person name="Debrunner-Vossbrinck B.A."/>
            <person name="Vossbrinck C.R."/>
            <person name="Barandun J."/>
        </authorList>
    </citation>
    <scope>NUCLEOTIDE SEQUENCE</scope>
    <source>
        <strain evidence="7">Illinois isolate</strain>
    </source>
</reference>
<dbReference type="AlphaFoldDB" id="A0AAX4J900"/>
<dbReference type="SUPFAM" id="SSF56672">
    <property type="entry name" value="DNA/RNA polymerases"/>
    <property type="match status" value="1"/>
</dbReference>
<dbReference type="InterPro" id="IPR036875">
    <property type="entry name" value="Znf_CCHC_sf"/>
</dbReference>
<keyword evidence="2" id="KW-0064">Aspartyl protease</keyword>
<dbReference type="GO" id="GO:0004190">
    <property type="term" value="F:aspartic-type endopeptidase activity"/>
    <property type="evidence" value="ECO:0007669"/>
    <property type="project" value="UniProtKB-KW"/>
</dbReference>
<dbReference type="PANTHER" id="PTHR24559">
    <property type="entry name" value="TRANSPOSON TY3-I GAG-POL POLYPROTEIN"/>
    <property type="match status" value="1"/>
</dbReference>
<dbReference type="Gene3D" id="3.30.70.270">
    <property type="match status" value="1"/>
</dbReference>
<keyword evidence="2" id="KW-0378">Hydrolase</keyword>
<evidence type="ECO:0000256" key="5">
    <source>
        <dbReference type="SAM" id="MobiDB-lite"/>
    </source>
</evidence>
<evidence type="ECO:0000259" key="6">
    <source>
        <dbReference type="PROSITE" id="PS50158"/>
    </source>
</evidence>
<dbReference type="InterPro" id="IPR000477">
    <property type="entry name" value="RT_dom"/>
</dbReference>
<feature type="region of interest" description="Disordered" evidence="5">
    <location>
        <begin position="72"/>
        <end position="91"/>
    </location>
</feature>
<organism evidence="7 8">
    <name type="scientific">Vairimorpha necatrix</name>
    <dbReference type="NCBI Taxonomy" id="6039"/>
    <lineage>
        <taxon>Eukaryota</taxon>
        <taxon>Fungi</taxon>
        <taxon>Fungi incertae sedis</taxon>
        <taxon>Microsporidia</taxon>
        <taxon>Nosematidae</taxon>
        <taxon>Vairimorpha</taxon>
    </lineage>
</organism>
<dbReference type="InterPro" id="IPR043128">
    <property type="entry name" value="Rev_trsase/Diguanyl_cyclase"/>
</dbReference>
<dbReference type="InterPro" id="IPR053134">
    <property type="entry name" value="RNA-dir_DNA_polymerase"/>
</dbReference>
<name>A0AAX4J900_9MICR</name>
<keyword evidence="4" id="KW-0862">Zinc</keyword>
<dbReference type="SUPFAM" id="SSF57756">
    <property type="entry name" value="Retrovirus zinc finger-like domains"/>
    <property type="match status" value="1"/>
</dbReference>
<dbReference type="Pfam" id="PF00098">
    <property type="entry name" value="zf-CCHC"/>
    <property type="match status" value="1"/>
</dbReference>
<sequence length="333" mass="38825">MDAISEKIIESVRKEMQEKDLVMRNQVQELRRNRNCFNCGKFGHMARNCYVGRNNNQENNKKINSYLKLDKSQSCSSSDDNKGYKPSGKTKRITESGISLEDLKAKYKEFFKQGDEVISYCTYEKCKIDTPEENRKIFRRSSSEWRNPIRAILKPSGEVRVVSKFIGLNDSVEKAPTMNKIFEDLRGNGVEVYMDDIVIHANNKRKHNILVLEVLERIRRNKMKFNSVKIQFRQAEVKLLGVKLNGTDMTADEIKKNEALEYPDKNFDGIEEIFRIDWMKNGNSYKLTEEMKNVLRNVGRLRLPDYNKEFILRTDASNLRLGALLLQKNENGE</sequence>
<gene>
    <name evidence="7" type="ORF">VNE69_01300</name>
</gene>
<evidence type="ECO:0000256" key="2">
    <source>
        <dbReference type="ARBA" id="ARBA00022750"/>
    </source>
</evidence>
<accession>A0AAX4J900</accession>
<proteinExistence type="predicted"/>
<keyword evidence="1" id="KW-0645">Protease</keyword>
<dbReference type="EMBL" id="CP142726">
    <property type="protein sequence ID" value="WUR02362.1"/>
    <property type="molecule type" value="Genomic_DNA"/>
</dbReference>
<dbReference type="InterPro" id="IPR043502">
    <property type="entry name" value="DNA/RNA_pol_sf"/>
</dbReference>
<dbReference type="GO" id="GO:0003677">
    <property type="term" value="F:DNA binding"/>
    <property type="evidence" value="ECO:0007669"/>
    <property type="project" value="UniProtKB-KW"/>
</dbReference>
<evidence type="ECO:0000256" key="4">
    <source>
        <dbReference type="PROSITE-ProRule" id="PRU00047"/>
    </source>
</evidence>
<dbReference type="InterPro" id="IPR041577">
    <property type="entry name" value="RT_RNaseH_2"/>
</dbReference>
<dbReference type="Gene3D" id="4.10.60.10">
    <property type="entry name" value="Zinc finger, CCHC-type"/>
    <property type="match status" value="1"/>
</dbReference>
<dbReference type="PROSITE" id="PS50158">
    <property type="entry name" value="ZF_CCHC"/>
    <property type="match status" value="1"/>
</dbReference>
<keyword evidence="8" id="KW-1185">Reference proteome</keyword>
<dbReference type="InterPro" id="IPR001878">
    <property type="entry name" value="Znf_CCHC"/>
</dbReference>
<keyword evidence="3" id="KW-0238">DNA-binding</keyword>
<feature type="domain" description="CCHC-type" evidence="6">
    <location>
        <begin position="36"/>
        <end position="49"/>
    </location>
</feature>
<dbReference type="Pfam" id="PF00078">
    <property type="entry name" value="RVT_1"/>
    <property type="match status" value="1"/>
</dbReference>
<dbReference type="GeneID" id="90540164"/>
<dbReference type="GO" id="GO:0006508">
    <property type="term" value="P:proteolysis"/>
    <property type="evidence" value="ECO:0007669"/>
    <property type="project" value="UniProtKB-KW"/>
</dbReference>
<evidence type="ECO:0000256" key="1">
    <source>
        <dbReference type="ARBA" id="ARBA00022670"/>
    </source>
</evidence>
<keyword evidence="4" id="KW-0863">Zinc-finger</keyword>
<dbReference type="RefSeq" id="XP_065328507.1">
    <property type="nucleotide sequence ID" value="XM_065472435.1"/>
</dbReference>
<protein>
    <submittedName>
        <fullName evidence="7">Retrotransposon protein</fullName>
    </submittedName>
</protein>
<dbReference type="KEGG" id="vnx:VNE69_01300"/>
<dbReference type="Proteomes" id="UP001334084">
    <property type="component" value="Chromosome 1"/>
</dbReference>
<evidence type="ECO:0000256" key="3">
    <source>
        <dbReference type="ARBA" id="ARBA00023125"/>
    </source>
</evidence>
<dbReference type="Pfam" id="PF17919">
    <property type="entry name" value="RT_RNaseH_2"/>
    <property type="match status" value="1"/>
</dbReference>
<dbReference type="GO" id="GO:0008270">
    <property type="term" value="F:zinc ion binding"/>
    <property type="evidence" value="ECO:0007669"/>
    <property type="project" value="UniProtKB-KW"/>
</dbReference>
<evidence type="ECO:0000313" key="8">
    <source>
        <dbReference type="Proteomes" id="UP001334084"/>
    </source>
</evidence>
<keyword evidence="4" id="KW-0479">Metal-binding</keyword>
<evidence type="ECO:0000313" key="7">
    <source>
        <dbReference type="EMBL" id="WUR02362.1"/>
    </source>
</evidence>
<dbReference type="PANTHER" id="PTHR24559:SF444">
    <property type="entry name" value="REVERSE TRANSCRIPTASE DOMAIN-CONTAINING PROTEIN"/>
    <property type="match status" value="1"/>
</dbReference>